<evidence type="ECO:0000256" key="12">
    <source>
        <dbReference type="ARBA" id="ARBA00023136"/>
    </source>
</evidence>
<evidence type="ECO:0000256" key="8">
    <source>
        <dbReference type="ARBA" id="ARBA00022786"/>
    </source>
</evidence>
<evidence type="ECO:0000256" key="13">
    <source>
        <dbReference type="ARBA" id="ARBA00023200"/>
    </source>
</evidence>
<evidence type="ECO:0000256" key="10">
    <source>
        <dbReference type="ARBA" id="ARBA00022844"/>
    </source>
</evidence>
<evidence type="ECO:0000256" key="3">
    <source>
        <dbReference type="ARBA" id="ARBA00004501"/>
    </source>
</evidence>
<organismHost>
    <name type="scientific">Cercopithecidae</name>
    <name type="common">Old World monkeys</name>
    <dbReference type="NCBI Taxonomy" id="9527"/>
</organismHost>
<reference evidence="15 16" key="1">
    <citation type="journal article" date="2014" name="Retrovirology">
        <title>Discovery and full genome characterization of a new SIV lineage infecting red-tailed guenons (Cercopithecus ascanius schmidti) in Kibale National Park, Uganda.</title>
        <authorList>
            <person name="Lauck M."/>
            <person name="Switzer W.M."/>
            <person name="Sibley S.D."/>
            <person name="Hyeroba D."/>
            <person name="Tumukunde A."/>
            <person name="Weny G."/>
            <person name="Shankar A."/>
            <person name="Greene J.M."/>
            <person name="Ericsen A.J."/>
            <person name="Zheng H."/>
            <person name="Ting N."/>
            <person name="Chapman C.A."/>
            <person name="Friedrich T.C."/>
            <person name="Goldberg T.L."/>
            <person name="O'Connor D.H."/>
        </authorList>
    </citation>
    <scope>NUCLEOTIDE SEQUENCE [LARGE SCALE GENOMIC DNA]</scope>
    <source>
        <strain evidence="15">RT03</strain>
    </source>
</reference>
<feature type="compositionally biased region" description="Polar residues" evidence="14">
    <location>
        <begin position="192"/>
        <end position="201"/>
    </location>
</feature>
<comment type="similarity">
    <text evidence="4">Belongs to the primate lentivirus group Vif protein family.</text>
</comment>
<keyword evidence="11" id="KW-1043">Host membrane</keyword>
<evidence type="ECO:0000256" key="2">
    <source>
        <dbReference type="ARBA" id="ARBA00004328"/>
    </source>
</evidence>
<keyword evidence="10" id="KW-0946">Virion</keyword>
<dbReference type="GO" id="GO:0044423">
    <property type="term" value="C:virion component"/>
    <property type="evidence" value="ECO:0007669"/>
    <property type="project" value="UniProtKB-KW"/>
</dbReference>
<dbReference type="Pfam" id="PF00559">
    <property type="entry name" value="Vif"/>
    <property type="match status" value="1"/>
</dbReference>
<evidence type="ECO:0000313" key="15">
    <source>
        <dbReference type="EMBL" id="AIG51580.1"/>
    </source>
</evidence>
<keyword evidence="12" id="KW-0472">Membrane</keyword>
<evidence type="ECO:0000256" key="9">
    <source>
        <dbReference type="ARBA" id="ARBA00022843"/>
    </source>
</evidence>
<evidence type="ECO:0000256" key="14">
    <source>
        <dbReference type="SAM" id="MobiDB-lite"/>
    </source>
</evidence>
<evidence type="ECO:0000256" key="4">
    <source>
        <dbReference type="ARBA" id="ARBA00006372"/>
    </source>
</evidence>
<comment type="subcellular location">
    <subcellularLocation>
        <location evidence="3">Host cell membrane</location>
        <topology evidence="3">Peripheral membrane protein</topology>
        <orientation evidence="3">Cytoplasmic side</orientation>
    </subcellularLocation>
    <subcellularLocation>
        <location evidence="1">Host cytoplasm</location>
    </subcellularLocation>
    <subcellularLocation>
        <location evidence="2">Virion</location>
    </subcellularLocation>
</comment>
<feature type="compositionally biased region" description="Basic residues" evidence="14">
    <location>
        <begin position="214"/>
        <end position="223"/>
    </location>
</feature>
<proteinExistence type="inferred from homology"/>
<evidence type="ECO:0000256" key="7">
    <source>
        <dbReference type="ARBA" id="ARBA00022581"/>
    </source>
</evidence>
<sequence>MAPAKMWVIRRVWIALERRIQAWISLTKYLKYKTKELEEVQWIHHYQLYAHRYTQNKAIIPLTLKVSQDYVEATAIEVQILWDLSSCRSRDPPGTRDTQALTISWTYTRLTKGDREIDRISYETEITPHLADAMIHVEHFSCFTAQDFTRAIRGQQLLGECHHPHYLGKEIPTLQYLALRAIQDGRSTAITPNTLAKQNSGDVPKTNPGNTMGAKRRGRKTLQPRRTPWSLAALPLPPCRQ</sequence>
<dbReference type="EMBL" id="KJ461716">
    <property type="protein sequence ID" value="AIG51580.1"/>
    <property type="molecule type" value="Genomic_RNA"/>
</dbReference>
<dbReference type="GO" id="GO:0030430">
    <property type="term" value="C:host cell cytoplasm"/>
    <property type="evidence" value="ECO:0007669"/>
    <property type="project" value="UniProtKB-SubCell"/>
</dbReference>
<keyword evidence="6" id="KW-0597">Phosphoprotein</keyword>
<keyword evidence="9" id="KW-0832">Ubl conjugation</keyword>
<keyword evidence="13" id="KW-1035">Host cytoplasm</keyword>
<organismHost>
    <name type="scientific">Pan troglodytes</name>
    <name type="common">Chimpanzee</name>
    <dbReference type="NCBI Taxonomy" id="9598"/>
</organismHost>
<dbReference type="GO" id="GO:0019058">
    <property type="term" value="P:viral life cycle"/>
    <property type="evidence" value="ECO:0007669"/>
    <property type="project" value="InterPro"/>
</dbReference>
<keyword evidence="7" id="KW-0945">Host-virus interaction</keyword>
<name>A0A075TCC0_SIV</name>
<dbReference type="Proteomes" id="UP000258681">
    <property type="component" value="Segment"/>
</dbReference>
<accession>A0A075TCC0</accession>
<organism evidence="15 16">
    <name type="scientific">Simian immunodeficiency virus</name>
    <name type="common">SIV</name>
    <dbReference type="NCBI Taxonomy" id="11723"/>
    <lineage>
        <taxon>Viruses</taxon>
        <taxon>Riboviria</taxon>
        <taxon>Pararnavirae</taxon>
        <taxon>Artverviricota</taxon>
        <taxon>Revtraviricetes</taxon>
        <taxon>Ortervirales</taxon>
        <taxon>Retroviridae</taxon>
        <taxon>Orthoretrovirinae</taxon>
        <taxon>Lentivirus</taxon>
        <taxon>Lentivirus simimdef</taxon>
    </lineage>
</organism>
<dbReference type="InterPro" id="IPR000475">
    <property type="entry name" value="Vif"/>
</dbReference>
<keyword evidence="8" id="KW-0833">Ubl conjugation pathway</keyword>
<evidence type="ECO:0000313" key="16">
    <source>
        <dbReference type="Proteomes" id="UP000258681"/>
    </source>
</evidence>
<evidence type="ECO:0000256" key="6">
    <source>
        <dbReference type="ARBA" id="ARBA00022553"/>
    </source>
</evidence>
<evidence type="ECO:0000256" key="11">
    <source>
        <dbReference type="ARBA" id="ARBA00022870"/>
    </source>
</evidence>
<evidence type="ECO:0000256" key="1">
    <source>
        <dbReference type="ARBA" id="ARBA00004192"/>
    </source>
</evidence>
<keyword evidence="5" id="KW-1032">Host cell membrane</keyword>
<dbReference type="GO" id="GO:0020002">
    <property type="term" value="C:host cell plasma membrane"/>
    <property type="evidence" value="ECO:0007669"/>
    <property type="project" value="UniProtKB-SubCell"/>
</dbReference>
<evidence type="ECO:0000256" key="5">
    <source>
        <dbReference type="ARBA" id="ARBA00022511"/>
    </source>
</evidence>
<protein>
    <submittedName>
        <fullName evidence="15">Vif</fullName>
    </submittedName>
</protein>
<feature type="region of interest" description="Disordered" evidence="14">
    <location>
        <begin position="192"/>
        <end position="228"/>
    </location>
</feature>